<reference evidence="1 2" key="1">
    <citation type="submission" date="2013-12" db="EMBL/GenBank/DDBJ databases">
        <authorList>
            <person name="Brown-Elliot B."/>
            <person name="Wallace R."/>
            <person name="Lenaerts A."/>
            <person name="Ordway D."/>
            <person name="DeGroote M.A."/>
            <person name="Parker T."/>
            <person name="Sizemore C."/>
            <person name="Tallon L.J."/>
            <person name="Sadzewicz L.K."/>
            <person name="Sengamalay N."/>
            <person name="Fraser C.M."/>
            <person name="Hine E."/>
            <person name="Shefchek K.A."/>
            <person name="Das S.P."/>
            <person name="Tettelin H."/>
        </authorList>
    </citation>
    <scope>NUCLEOTIDE SEQUENCE [LARGE SCALE GENOMIC DNA]</scope>
    <source>
        <strain evidence="1 2">662</strain>
    </source>
</reference>
<accession>X7YHN7</accession>
<name>X7YHN7_MYCKA</name>
<evidence type="ECO:0000313" key="2">
    <source>
        <dbReference type="Proteomes" id="UP000020561"/>
    </source>
</evidence>
<sequence>MAPLPISGTPGQCLDGLVNHIEHILLQGVQRVGAWAERVFR</sequence>
<gene>
    <name evidence="1" type="ORF">I545_6514</name>
</gene>
<evidence type="ECO:0000313" key="1">
    <source>
        <dbReference type="EMBL" id="EUA06301.1"/>
    </source>
</evidence>
<organism evidence="1 2">
    <name type="scientific">Mycobacterium kansasii 662</name>
    <dbReference type="NCBI Taxonomy" id="1299326"/>
    <lineage>
        <taxon>Bacteria</taxon>
        <taxon>Bacillati</taxon>
        <taxon>Actinomycetota</taxon>
        <taxon>Actinomycetes</taxon>
        <taxon>Mycobacteriales</taxon>
        <taxon>Mycobacteriaceae</taxon>
        <taxon>Mycobacterium</taxon>
    </lineage>
</organism>
<proteinExistence type="predicted"/>
<dbReference type="AlphaFoldDB" id="X7YHN7"/>
<feature type="non-terminal residue" evidence="1">
    <location>
        <position position="41"/>
    </location>
</feature>
<dbReference type="Proteomes" id="UP000020561">
    <property type="component" value="Unassembled WGS sequence"/>
</dbReference>
<dbReference type="EMBL" id="JAOA01000018">
    <property type="protein sequence ID" value="EUA06301.1"/>
    <property type="molecule type" value="Genomic_DNA"/>
</dbReference>
<protein>
    <submittedName>
        <fullName evidence="1">Uncharacterized protein</fullName>
    </submittedName>
</protein>
<comment type="caution">
    <text evidence="1">The sequence shown here is derived from an EMBL/GenBank/DDBJ whole genome shotgun (WGS) entry which is preliminary data.</text>
</comment>